<dbReference type="AlphaFoldDB" id="A0A2A2HZ10"/>
<reference evidence="1 2" key="1">
    <citation type="submission" date="2017-07" db="EMBL/GenBank/DDBJ databases">
        <title>Tamlnaduibacter salinus (Mi-7) genome sequencing.</title>
        <authorList>
            <person name="Verma A."/>
            <person name="Krishnamurthi S."/>
        </authorList>
    </citation>
    <scope>NUCLEOTIDE SEQUENCE [LARGE SCALE GENOMIC DNA]</scope>
    <source>
        <strain evidence="1 2">Mi-7</strain>
    </source>
</reference>
<proteinExistence type="predicted"/>
<evidence type="ECO:0000313" key="1">
    <source>
        <dbReference type="EMBL" id="PAV24507.1"/>
    </source>
</evidence>
<accession>A0A2A2HZ10</accession>
<comment type="caution">
    <text evidence="1">The sequence shown here is derived from an EMBL/GenBank/DDBJ whole genome shotgun (WGS) entry which is preliminary data.</text>
</comment>
<keyword evidence="2" id="KW-1185">Reference proteome</keyword>
<evidence type="ECO:0000313" key="2">
    <source>
        <dbReference type="Proteomes" id="UP000218332"/>
    </source>
</evidence>
<gene>
    <name evidence="1" type="ORF">CF392_15915</name>
</gene>
<protein>
    <submittedName>
        <fullName evidence="1">Uncharacterized protein</fullName>
    </submittedName>
</protein>
<sequence>MTTPEAQLSEAESALEHLDLPVNGETVHRVNKWDLFNALLASRSLLKTLLGKNKRGAKFGAASTTFKSAPEGEGQDTTSGFQRLKDFIYNLCYFPDQAGPWILPAVFRGLRIIKQHRIDAIFATGAPGLA</sequence>
<dbReference type="EMBL" id="NMPM01000151">
    <property type="protein sequence ID" value="PAV24507.1"/>
    <property type="molecule type" value="Genomic_DNA"/>
</dbReference>
<name>A0A2A2HZ10_9GAMM</name>
<organism evidence="1 2">
    <name type="scientific">Tamilnaduibacter salinus</name>
    <dbReference type="NCBI Taxonomy" id="1484056"/>
    <lineage>
        <taxon>Bacteria</taxon>
        <taxon>Pseudomonadati</taxon>
        <taxon>Pseudomonadota</taxon>
        <taxon>Gammaproteobacteria</taxon>
        <taxon>Pseudomonadales</taxon>
        <taxon>Marinobacteraceae</taxon>
        <taxon>Tamilnaduibacter</taxon>
    </lineage>
</organism>
<dbReference type="Proteomes" id="UP000218332">
    <property type="component" value="Unassembled WGS sequence"/>
</dbReference>